<comment type="caution">
    <text evidence="4">The sequence shown here is derived from an EMBL/GenBank/DDBJ whole genome shotgun (WGS) entry which is preliminary data.</text>
</comment>
<evidence type="ECO:0000313" key="5">
    <source>
        <dbReference type="Proteomes" id="UP000029055"/>
    </source>
</evidence>
<organism evidence="4 5">
    <name type="scientific">Bifidobacterium subtile</name>
    <dbReference type="NCBI Taxonomy" id="77635"/>
    <lineage>
        <taxon>Bacteria</taxon>
        <taxon>Bacillati</taxon>
        <taxon>Actinomycetota</taxon>
        <taxon>Actinomycetes</taxon>
        <taxon>Bifidobacteriales</taxon>
        <taxon>Bifidobacteriaceae</taxon>
        <taxon>Bifidobacterium</taxon>
    </lineage>
</organism>
<keyword evidence="2 4" id="KW-0808">Transferase</keyword>
<evidence type="ECO:0000259" key="3">
    <source>
        <dbReference type="Pfam" id="PF00534"/>
    </source>
</evidence>
<dbReference type="PANTHER" id="PTHR12526:SF510">
    <property type="entry name" value="D-INOSITOL 3-PHOSPHATE GLYCOSYLTRANSFERASE"/>
    <property type="match status" value="1"/>
</dbReference>
<dbReference type="STRING" id="77635.BISU_1987"/>
<dbReference type="eggNOG" id="COG0438">
    <property type="taxonomic scope" value="Bacteria"/>
</dbReference>
<name>A0A087E030_9BIFI</name>
<sequence>MKRVCLVAPGELPVPATQGGAVETLITTLVKQNEINGDMKLTVAAPRDKKSELEASFFKKTHFIYVPTAKSIKRFIHKCIQFAWDKLGLNHSVPLNTPFQREAAKLVNPEEYDIIVMEGGMFEPTALYRKRYGDKLWYHLHGVPEAPFKCLGYKTVISVSEFAKKSWLQYCDEDTTHSVSVVHNGIDVAKFQREFTEEDRKAVRARLGFAPDDFVALYCGRIIEVKGVLELLKAIQRIDDDHVKLMVVGSPDFAKSSHTPYLDKVQSLVDELGDRVAFTGYVPNNQVYQYSKSADVQVVPSLWEEAAGLVGVEAMAAGLPLIVSHSGGLQEYVPETCSIVVERNESFISSLSDAIVSLREHPELCESMMKNGLLQAEQFSEQTFYDEFVRAIGE</sequence>
<dbReference type="Pfam" id="PF00534">
    <property type="entry name" value="Glycos_transf_1"/>
    <property type="match status" value="1"/>
</dbReference>
<dbReference type="AlphaFoldDB" id="A0A087E030"/>
<keyword evidence="1 4" id="KW-0328">Glycosyltransferase</keyword>
<dbReference type="CDD" id="cd03801">
    <property type="entry name" value="GT4_PimA-like"/>
    <property type="match status" value="1"/>
</dbReference>
<evidence type="ECO:0000256" key="2">
    <source>
        <dbReference type="ARBA" id="ARBA00022679"/>
    </source>
</evidence>
<feature type="domain" description="Glycosyl transferase family 1" evidence="3">
    <location>
        <begin position="200"/>
        <end position="372"/>
    </location>
</feature>
<dbReference type="Proteomes" id="UP000029055">
    <property type="component" value="Unassembled WGS sequence"/>
</dbReference>
<accession>A0A087E030</accession>
<dbReference type="EC" id="2.4.1.56" evidence="4"/>
<gene>
    <name evidence="4" type="ORF">BISU_1987</name>
</gene>
<dbReference type="GO" id="GO:0008917">
    <property type="term" value="F:lipopolysaccharide N-acetylglucosaminyltransferase activity"/>
    <property type="evidence" value="ECO:0007669"/>
    <property type="project" value="UniProtKB-EC"/>
</dbReference>
<evidence type="ECO:0000313" key="4">
    <source>
        <dbReference type="EMBL" id="KFJ01131.1"/>
    </source>
</evidence>
<dbReference type="SUPFAM" id="SSF53756">
    <property type="entry name" value="UDP-Glycosyltransferase/glycogen phosphorylase"/>
    <property type="match status" value="1"/>
</dbReference>
<reference evidence="4 5" key="1">
    <citation type="submission" date="2014-03" db="EMBL/GenBank/DDBJ databases">
        <title>Genomics of Bifidobacteria.</title>
        <authorList>
            <person name="Ventura M."/>
            <person name="Milani C."/>
            <person name="Lugli G.A."/>
        </authorList>
    </citation>
    <scope>NUCLEOTIDE SEQUENCE [LARGE SCALE GENOMIC DNA]</scope>
    <source>
        <strain evidence="4 5">LMG 11597</strain>
    </source>
</reference>
<dbReference type="EMBL" id="JGZR01000012">
    <property type="protein sequence ID" value="KFJ01131.1"/>
    <property type="molecule type" value="Genomic_DNA"/>
</dbReference>
<proteinExistence type="predicted"/>
<dbReference type="Gene3D" id="3.40.50.2000">
    <property type="entry name" value="Glycogen Phosphorylase B"/>
    <property type="match status" value="2"/>
</dbReference>
<dbReference type="PANTHER" id="PTHR12526">
    <property type="entry name" value="GLYCOSYLTRANSFERASE"/>
    <property type="match status" value="1"/>
</dbReference>
<protein>
    <submittedName>
        <fullName evidence="4">Glycosyltransferase, group 1 family protein</fullName>
        <ecNumber evidence="4">2.4.1.56</ecNumber>
    </submittedName>
</protein>
<evidence type="ECO:0000256" key="1">
    <source>
        <dbReference type="ARBA" id="ARBA00022676"/>
    </source>
</evidence>
<dbReference type="InterPro" id="IPR001296">
    <property type="entry name" value="Glyco_trans_1"/>
</dbReference>
<keyword evidence="5" id="KW-1185">Reference proteome</keyword>